<evidence type="ECO:0000313" key="1">
    <source>
        <dbReference type="EMBL" id="KAA6312435.1"/>
    </source>
</evidence>
<name>A0A5J4PSL4_9ZZZZ</name>
<dbReference type="EMBL" id="SNRY01006511">
    <property type="protein sequence ID" value="KAA6312435.1"/>
    <property type="molecule type" value="Genomic_DNA"/>
</dbReference>
<dbReference type="AlphaFoldDB" id="A0A5J4PSL4"/>
<sequence length="134" mass="15602">MRYIHLTACEESALKKLHKTSGNSVVRKRCFLLLYSNRNHSIQETFAVGGIHRRTLERFFTKWESKEGKEKFQFLSVASGRGAKLKLEPLKEKLSDLVKEHNRNLNPLLHLLETQYHIKVCKSTLQAFLKEHGI</sequence>
<protein>
    <recommendedName>
        <fullName evidence="2">Winged helix-turn helix domain-containing protein</fullName>
    </recommendedName>
</protein>
<organism evidence="1">
    <name type="scientific">termite gut metagenome</name>
    <dbReference type="NCBI Taxonomy" id="433724"/>
    <lineage>
        <taxon>unclassified sequences</taxon>
        <taxon>metagenomes</taxon>
        <taxon>organismal metagenomes</taxon>
    </lineage>
</organism>
<evidence type="ECO:0008006" key="2">
    <source>
        <dbReference type="Google" id="ProtNLM"/>
    </source>
</evidence>
<gene>
    <name evidence="1" type="ORF">EZS27_036633</name>
</gene>
<comment type="caution">
    <text evidence="1">The sequence shown here is derived from an EMBL/GenBank/DDBJ whole genome shotgun (WGS) entry which is preliminary data.</text>
</comment>
<reference evidence="1" key="1">
    <citation type="submission" date="2019-03" db="EMBL/GenBank/DDBJ databases">
        <title>Single cell metagenomics reveals metabolic interactions within the superorganism composed of flagellate Streblomastix strix and complex community of Bacteroidetes bacteria on its surface.</title>
        <authorList>
            <person name="Treitli S.C."/>
            <person name="Kolisko M."/>
            <person name="Husnik F."/>
            <person name="Keeling P."/>
            <person name="Hampl V."/>
        </authorList>
    </citation>
    <scope>NUCLEOTIDE SEQUENCE</scope>
    <source>
        <strain evidence="1">STM</strain>
    </source>
</reference>
<proteinExistence type="predicted"/>
<accession>A0A5J4PSL4</accession>